<feature type="domain" description="N-acetyltransferase" evidence="1">
    <location>
        <begin position="11"/>
        <end position="162"/>
    </location>
</feature>
<gene>
    <name evidence="2" type="ORF">M5X19_23645</name>
</gene>
<comment type="caution">
    <text evidence="2">The sequence shown here is derived from an EMBL/GenBank/DDBJ whole genome shotgun (WGS) entry which is preliminary data.</text>
</comment>
<evidence type="ECO:0000259" key="1">
    <source>
        <dbReference type="PROSITE" id="PS51186"/>
    </source>
</evidence>
<reference evidence="2 3" key="1">
    <citation type="submission" date="2022-05" db="EMBL/GenBank/DDBJ databases">
        <title>Genome Sequencing of Bee-Associated Microbes.</title>
        <authorList>
            <person name="Dunlap C."/>
        </authorList>
    </citation>
    <scope>NUCLEOTIDE SEQUENCE [LARGE SCALE GENOMIC DNA]</scope>
    <source>
        <strain evidence="2 3">NRRL B-14421</strain>
    </source>
</reference>
<dbReference type="InterPro" id="IPR016181">
    <property type="entry name" value="Acyl_CoA_acyltransferase"/>
</dbReference>
<accession>A0ABT4GI89</accession>
<name>A0ABT4GI89_9BACL</name>
<dbReference type="SUPFAM" id="SSF55729">
    <property type="entry name" value="Acyl-CoA N-acyltransferases (Nat)"/>
    <property type="match status" value="1"/>
</dbReference>
<sequence length="162" mass="19014">MEILAWSYRRIALLDVPVMLDWYNNRELHETANAKTFHPYTIEELTKYWQKKINRTDASYYAIIINERMIGRVSLKGMDSTGEGIEYAIVIGDPSLYSRGLGTEITICMLEKAFSDPRLRYVQLDVRLDNKRAIRCYEKTGFRNIDSFLENGVSMRRMRVTK</sequence>
<dbReference type="Proteomes" id="UP001527099">
    <property type="component" value="Unassembled WGS sequence"/>
</dbReference>
<proteinExistence type="predicted"/>
<evidence type="ECO:0000313" key="2">
    <source>
        <dbReference type="EMBL" id="MCY9695875.1"/>
    </source>
</evidence>
<keyword evidence="3" id="KW-1185">Reference proteome</keyword>
<dbReference type="InterPro" id="IPR000182">
    <property type="entry name" value="GNAT_dom"/>
</dbReference>
<protein>
    <submittedName>
        <fullName evidence="2">GNAT family N-acetyltransferase</fullName>
    </submittedName>
</protein>
<evidence type="ECO:0000313" key="3">
    <source>
        <dbReference type="Proteomes" id="UP001527099"/>
    </source>
</evidence>
<dbReference type="Pfam" id="PF13302">
    <property type="entry name" value="Acetyltransf_3"/>
    <property type="match status" value="1"/>
</dbReference>
<dbReference type="Gene3D" id="3.40.630.30">
    <property type="match status" value="1"/>
</dbReference>
<dbReference type="PANTHER" id="PTHR43415">
    <property type="entry name" value="SPERMIDINE N(1)-ACETYLTRANSFERASE"/>
    <property type="match status" value="1"/>
</dbReference>
<dbReference type="EMBL" id="JAMDMX010000082">
    <property type="protein sequence ID" value="MCY9695875.1"/>
    <property type="molecule type" value="Genomic_DNA"/>
</dbReference>
<dbReference type="RefSeq" id="WP_246309472.1">
    <property type="nucleotide sequence ID" value="NZ_JAMDMX010000082.1"/>
</dbReference>
<dbReference type="PANTHER" id="PTHR43415:SF3">
    <property type="entry name" value="GNAT-FAMILY ACETYLTRANSFERASE"/>
    <property type="match status" value="1"/>
</dbReference>
<dbReference type="PROSITE" id="PS51186">
    <property type="entry name" value="GNAT"/>
    <property type="match status" value="1"/>
</dbReference>
<organism evidence="2 3">
    <name type="scientific">Paenibacillus alginolyticus</name>
    <dbReference type="NCBI Taxonomy" id="59839"/>
    <lineage>
        <taxon>Bacteria</taxon>
        <taxon>Bacillati</taxon>
        <taxon>Bacillota</taxon>
        <taxon>Bacilli</taxon>
        <taxon>Bacillales</taxon>
        <taxon>Paenibacillaceae</taxon>
        <taxon>Paenibacillus</taxon>
    </lineage>
</organism>